<dbReference type="PANTHER" id="PTHR23093">
    <property type="entry name" value="SIMILAR TO CHROMOSOME 3 OPEN READING FRAME 20"/>
    <property type="match status" value="1"/>
</dbReference>
<accession>A0ABS2Z3C3</accession>
<feature type="non-terminal residue" evidence="2">
    <location>
        <position position="1"/>
    </location>
</feature>
<dbReference type="EMBL" id="JAAWVN010017942">
    <property type="protein sequence ID" value="MBN3292716.1"/>
    <property type="molecule type" value="Genomic_DNA"/>
</dbReference>
<protein>
    <submittedName>
        <fullName evidence="2">ERIP6 protein</fullName>
    </submittedName>
</protein>
<name>A0ABS2Z3C3_POLSE</name>
<dbReference type="InterPro" id="IPR029281">
    <property type="entry name" value="FAM194_C"/>
</dbReference>
<organism evidence="2 3">
    <name type="scientific">Polypterus senegalus</name>
    <name type="common">Senegal bichir</name>
    <dbReference type="NCBI Taxonomy" id="55291"/>
    <lineage>
        <taxon>Eukaryota</taxon>
        <taxon>Metazoa</taxon>
        <taxon>Chordata</taxon>
        <taxon>Craniata</taxon>
        <taxon>Vertebrata</taxon>
        <taxon>Euteleostomi</taxon>
        <taxon>Actinopterygii</taxon>
        <taxon>Polypteriformes</taxon>
        <taxon>Polypteridae</taxon>
        <taxon>Polypterus</taxon>
    </lineage>
</organism>
<dbReference type="Proteomes" id="UP001166052">
    <property type="component" value="Unassembled WGS sequence"/>
</dbReference>
<evidence type="ECO:0000313" key="3">
    <source>
        <dbReference type="Proteomes" id="UP001166052"/>
    </source>
</evidence>
<proteinExistence type="predicted"/>
<feature type="non-terminal residue" evidence="2">
    <location>
        <position position="170"/>
    </location>
</feature>
<sequence length="170" mass="19279">YPSGNLAVLVTLSCKREFVCLVLEDKANDAAIQAVFDSQGKGTCYYPNGVVWLNINIHGGMYLNENGKKVKHWWWNESASLSNSAPLKPIFLSLNNHTGVRILGQDRIFISFLAMGKQIKFNVGTKMQVQYNLYFHNKMKTSVTVISRLCLGHFAIEIKHSVYHNKKMNI</sequence>
<dbReference type="PANTHER" id="PTHR23093:SF18">
    <property type="entry name" value="GLUTAMATE RICH 6"/>
    <property type="match status" value="1"/>
</dbReference>
<reference evidence="2" key="1">
    <citation type="journal article" date="2021" name="Cell">
        <title>Tracing the genetic footprints of vertebrate landing in non-teleost ray-finned fishes.</title>
        <authorList>
            <person name="Bi X."/>
            <person name="Wang K."/>
            <person name="Yang L."/>
            <person name="Pan H."/>
            <person name="Jiang H."/>
            <person name="Wei Q."/>
            <person name="Fang M."/>
            <person name="Yu H."/>
            <person name="Zhu C."/>
            <person name="Cai Y."/>
            <person name="He Y."/>
            <person name="Gan X."/>
            <person name="Zeng H."/>
            <person name="Yu D."/>
            <person name="Zhu Y."/>
            <person name="Jiang H."/>
            <person name="Qiu Q."/>
            <person name="Yang H."/>
            <person name="Zhang Y.E."/>
            <person name="Wang W."/>
            <person name="Zhu M."/>
            <person name="He S."/>
            <person name="Zhang G."/>
        </authorList>
    </citation>
    <scope>NUCLEOTIDE SEQUENCE</scope>
    <source>
        <strain evidence="2">Bchr_001</strain>
    </source>
</reference>
<feature type="domain" description="FAM194 C-terminal" evidence="1">
    <location>
        <begin position="1"/>
        <end position="158"/>
    </location>
</feature>
<keyword evidence="3" id="KW-1185">Reference proteome</keyword>
<evidence type="ECO:0000313" key="2">
    <source>
        <dbReference type="EMBL" id="MBN3292716.1"/>
    </source>
</evidence>
<comment type="caution">
    <text evidence="2">The sequence shown here is derived from an EMBL/GenBank/DDBJ whole genome shotgun (WGS) entry which is preliminary data.</text>
</comment>
<gene>
    <name evidence="2" type="primary">Erich6</name>
    <name evidence="2" type="ORF">GTO92_0009341</name>
</gene>
<evidence type="ECO:0000259" key="1">
    <source>
        <dbReference type="Pfam" id="PF14977"/>
    </source>
</evidence>
<dbReference type="Pfam" id="PF14977">
    <property type="entry name" value="FAM194"/>
    <property type="match status" value="1"/>
</dbReference>